<feature type="domain" description="Peptidase M16 N-terminal" evidence="4">
    <location>
        <begin position="37"/>
        <end position="90"/>
    </location>
</feature>
<keyword evidence="7" id="KW-1185">Reference proteome</keyword>
<evidence type="ECO:0000313" key="7">
    <source>
        <dbReference type="Proteomes" id="UP001238179"/>
    </source>
</evidence>
<dbReference type="InterPro" id="IPR011765">
    <property type="entry name" value="Pept_M16_N"/>
</dbReference>
<dbReference type="InterPro" id="IPR050361">
    <property type="entry name" value="MPP/UQCRC_Complex"/>
</dbReference>
<keyword evidence="3" id="KW-0732">Signal</keyword>
<dbReference type="Pfam" id="PF00675">
    <property type="entry name" value="Peptidase_M16"/>
    <property type="match status" value="1"/>
</dbReference>
<organism evidence="6 7">
    <name type="scientific">Mesoterricola silvestris</name>
    <dbReference type="NCBI Taxonomy" id="2927979"/>
    <lineage>
        <taxon>Bacteria</taxon>
        <taxon>Pseudomonadati</taxon>
        <taxon>Acidobacteriota</taxon>
        <taxon>Holophagae</taxon>
        <taxon>Holophagales</taxon>
        <taxon>Holophagaceae</taxon>
        <taxon>Mesoterricola</taxon>
    </lineage>
</organism>
<dbReference type="PANTHER" id="PTHR11851:SF49">
    <property type="entry name" value="MITOCHONDRIAL-PROCESSING PEPTIDASE SUBUNIT ALPHA"/>
    <property type="match status" value="1"/>
</dbReference>
<dbReference type="AlphaFoldDB" id="A0AA48GRU5"/>
<evidence type="ECO:0000259" key="4">
    <source>
        <dbReference type="Pfam" id="PF00675"/>
    </source>
</evidence>
<feature type="domain" description="Peptidase M16 C-terminal" evidence="5">
    <location>
        <begin position="259"/>
        <end position="434"/>
    </location>
</feature>
<reference evidence="7" key="1">
    <citation type="journal article" date="2023" name="Int. J. Syst. Evol. Microbiol.">
        <title>Mesoterricola silvestris gen. nov., sp. nov., Mesoterricola sediminis sp. nov., Geothrix oryzae sp. nov., Geothrix edaphica sp. nov., Geothrix rubra sp. nov., and Geothrix limicola sp. nov., six novel members of Acidobacteriota isolated from soils.</title>
        <authorList>
            <person name="Itoh H."/>
            <person name="Sugisawa Y."/>
            <person name="Mise K."/>
            <person name="Xu Z."/>
            <person name="Kuniyasu M."/>
            <person name="Ushijima N."/>
            <person name="Kawano K."/>
            <person name="Kobayashi E."/>
            <person name="Shiratori Y."/>
            <person name="Masuda Y."/>
            <person name="Senoo K."/>
        </authorList>
    </citation>
    <scope>NUCLEOTIDE SEQUENCE [LARGE SCALE GENOMIC DNA]</scope>
    <source>
        <strain evidence="7">W79</strain>
    </source>
</reference>
<dbReference type="GO" id="GO:0046872">
    <property type="term" value="F:metal ion binding"/>
    <property type="evidence" value="ECO:0007669"/>
    <property type="project" value="InterPro"/>
</dbReference>
<accession>A0AA48GRU5</accession>
<dbReference type="PANTHER" id="PTHR11851">
    <property type="entry name" value="METALLOPROTEASE"/>
    <property type="match status" value="1"/>
</dbReference>
<comment type="similarity">
    <text evidence="1">Belongs to the peptidase M16 family.</text>
</comment>
<dbReference type="RefSeq" id="WP_316413191.1">
    <property type="nucleotide sequence ID" value="NZ_AP027080.1"/>
</dbReference>
<dbReference type="KEGG" id="msil:METEAL_36890"/>
<dbReference type="InterPro" id="IPR007863">
    <property type="entry name" value="Peptidase_M16_C"/>
</dbReference>
<dbReference type="InterPro" id="IPR011249">
    <property type="entry name" value="Metalloenz_LuxS/M16"/>
</dbReference>
<dbReference type="Gene3D" id="3.30.830.10">
    <property type="entry name" value="Metalloenzyme, LuxS/M16 peptidase-like"/>
    <property type="match status" value="3"/>
</dbReference>
<feature type="coiled-coil region" evidence="2">
    <location>
        <begin position="95"/>
        <end position="122"/>
    </location>
</feature>
<dbReference type="Proteomes" id="UP001238179">
    <property type="component" value="Chromosome"/>
</dbReference>
<evidence type="ECO:0000256" key="3">
    <source>
        <dbReference type="SAM" id="SignalP"/>
    </source>
</evidence>
<feature type="signal peptide" evidence="3">
    <location>
        <begin position="1"/>
        <end position="21"/>
    </location>
</feature>
<evidence type="ECO:0000259" key="5">
    <source>
        <dbReference type="Pfam" id="PF05193"/>
    </source>
</evidence>
<name>A0AA48GRU5_9BACT</name>
<protein>
    <submittedName>
        <fullName evidence="6">Peptidase M16</fullName>
    </submittedName>
</protein>
<dbReference type="SUPFAM" id="SSF63411">
    <property type="entry name" value="LuxS/MPP-like metallohydrolase"/>
    <property type="match status" value="2"/>
</dbReference>
<proteinExistence type="inferred from homology"/>
<gene>
    <name evidence="6" type="ORF">METEAL_36890</name>
</gene>
<evidence type="ECO:0000256" key="1">
    <source>
        <dbReference type="ARBA" id="ARBA00007261"/>
    </source>
</evidence>
<evidence type="ECO:0000313" key="6">
    <source>
        <dbReference type="EMBL" id="BDU74515.1"/>
    </source>
</evidence>
<sequence>MASLRIRFALAVLGSLGPLQAQDIPVIERTLPNGMRILMVERHDEPTISCGWVARVGSADERPGITGIAHLFEHMMFKGTKVIGTRDATRDAELNALQDRTMEEVRKELDQLREKLRRGEIADINDPRVRSPRHQQLLAELDRLVREQRGLIVKDELDKVYKQAGATGLNANTTTDRTFFHIDVPANKLELWAWLESDRLRNAVFREFYSERDVVLEERRMRVEATPTGKVEETFNAMIWQAHPYSWPVIGWPSDIATVTRDQADYFFSTYYAPNNITAILVGDFRTEEAFATVQKYFGGIPAHAGAPPKVTTLEPPQGAEQRLVANADAMPRVQCVHKVVSSVHKDAAALDVLSSILNGRSGRLNRELVIRRRVAVYAGAGLRAMKAGGLFYLGGTPAPGHTPEEVEGLLIQEVERIQKEGVTEPELQKVKNQVQAGTYARMESNAELRDQLAEAEGAGTYKDFLDEPAHLSAVTRADVQRVAQQYFVPENRTTLVVRRKEAK</sequence>
<dbReference type="Pfam" id="PF05193">
    <property type="entry name" value="Peptidase_M16_C"/>
    <property type="match status" value="1"/>
</dbReference>
<feature type="chain" id="PRO_5041384637" evidence="3">
    <location>
        <begin position="22"/>
        <end position="504"/>
    </location>
</feature>
<keyword evidence="2" id="KW-0175">Coiled coil</keyword>
<dbReference type="EMBL" id="AP027080">
    <property type="protein sequence ID" value="BDU74515.1"/>
    <property type="molecule type" value="Genomic_DNA"/>
</dbReference>
<evidence type="ECO:0000256" key="2">
    <source>
        <dbReference type="SAM" id="Coils"/>
    </source>
</evidence>